<keyword evidence="1" id="KW-1185">Reference proteome</keyword>
<dbReference type="Proteomes" id="UP000887564">
    <property type="component" value="Unplaced"/>
</dbReference>
<organism evidence="1 2">
    <name type="scientific">Parascaris equorum</name>
    <name type="common">Equine roundworm</name>
    <dbReference type="NCBI Taxonomy" id="6256"/>
    <lineage>
        <taxon>Eukaryota</taxon>
        <taxon>Metazoa</taxon>
        <taxon>Ecdysozoa</taxon>
        <taxon>Nematoda</taxon>
        <taxon>Chromadorea</taxon>
        <taxon>Rhabditida</taxon>
        <taxon>Spirurina</taxon>
        <taxon>Ascaridomorpha</taxon>
        <taxon>Ascaridoidea</taxon>
        <taxon>Ascarididae</taxon>
        <taxon>Parascaris</taxon>
    </lineage>
</organism>
<protein>
    <submittedName>
        <fullName evidence="2">Uncharacterized protein</fullName>
    </submittedName>
</protein>
<sequence length="135" mass="16456">MRRLEEEERLEEEFGPVHPKAEEIDIRMKNIDRLCSFLFDNVSEQLYRLDDNTMEVLLRSLRTTQNTVSNLNSMMIQIKDGDPEFINRRRQRQLYDTEDYDEDTVYYRHVPLRSSTELQNVFLLDEDDDEYFDEY</sequence>
<evidence type="ECO:0000313" key="1">
    <source>
        <dbReference type="Proteomes" id="UP000887564"/>
    </source>
</evidence>
<proteinExistence type="predicted"/>
<name>A0A914R475_PAREQ</name>
<reference evidence="2" key="1">
    <citation type="submission" date="2022-11" db="UniProtKB">
        <authorList>
            <consortium name="WormBaseParasite"/>
        </authorList>
    </citation>
    <scope>IDENTIFICATION</scope>
</reference>
<dbReference type="WBParaSite" id="PEQ_0000106301-mRNA-1">
    <property type="protein sequence ID" value="PEQ_0000106301-mRNA-1"/>
    <property type="gene ID" value="PEQ_0000106301"/>
</dbReference>
<dbReference type="AlphaFoldDB" id="A0A914R475"/>
<evidence type="ECO:0000313" key="2">
    <source>
        <dbReference type="WBParaSite" id="PEQ_0000106301-mRNA-1"/>
    </source>
</evidence>
<accession>A0A914R475</accession>